<gene>
    <name evidence="4" type="ORF">O6R08_07915</name>
</gene>
<organism evidence="4 5">
    <name type="scientific">Cutibacterium equinum</name>
    <dbReference type="NCBI Taxonomy" id="3016342"/>
    <lineage>
        <taxon>Bacteria</taxon>
        <taxon>Bacillati</taxon>
        <taxon>Actinomycetota</taxon>
        <taxon>Actinomycetes</taxon>
        <taxon>Propionibacteriales</taxon>
        <taxon>Propionibacteriaceae</taxon>
        <taxon>Cutibacterium</taxon>
    </lineage>
</organism>
<name>A0ABY7QYB7_9ACTN</name>
<feature type="domain" description="Aldehyde dehydrogenase" evidence="3">
    <location>
        <begin position="22"/>
        <end position="409"/>
    </location>
</feature>
<dbReference type="InterPro" id="IPR015590">
    <property type="entry name" value="Aldehyde_DH_dom"/>
</dbReference>
<keyword evidence="5" id="KW-1185">Reference proteome</keyword>
<sequence length="451" mass="47877">MTITAERRVTEASVEDLAGVFNDVNGAVGAARRAFVAFSECSMAQRRAFVDAVREAASQQDRLEYMASAAVEETAMGNADHKVLKNLYAATRTPGVEDLVMEARQGDDGLTTLEYAPYGVIGAITPTTNPTETIICNTIGMLSAGNTVVFSPHPRARHLSAWLVDVLNRAMMAAGAPANLITLVANPTPETTTQLLNHPDIAMLVATGGPQIVNMVLSSGKKAIGAGSGNPPVVVDETANIAKAAADIVQGASFDNNLPCTAEKEMIVVAEVLPEFMAELQANGAQVISDRDDLAKLRSLLLDPSGTKPATAWVGQDAQKILRAAGITPEQDTRLITMVTDPLDPFVQVEMLMPVVPVVPATDYLAAIDLAVEVEHGNRHTAIMHSQDVSRLDLMARRIQTTIFVKNGPSFAGIGINGEGFVTFTIAGPTGEGLTSARSFARRRRCVLDPH</sequence>
<dbReference type="EMBL" id="CP115668">
    <property type="protein sequence ID" value="WCC79439.1"/>
    <property type="molecule type" value="Genomic_DNA"/>
</dbReference>
<reference evidence="4 5" key="2">
    <citation type="submission" date="2023-06" db="EMBL/GenBank/DDBJ databases">
        <title>The Gram-positive Non-spore-bearing Anaerobic Bacilli of Human Feces.</title>
        <authorList>
            <person name="Eggerth A.H."/>
        </authorList>
    </citation>
    <scope>NUCLEOTIDE SEQUENCE [LARGE SCALE GENOMIC DNA]</scope>
    <source>
        <strain evidence="4 5">CBA3108</strain>
    </source>
</reference>
<dbReference type="NCBIfam" id="NF011927">
    <property type="entry name" value="PRK15398.1"/>
    <property type="match status" value="1"/>
</dbReference>
<proteinExistence type="predicted"/>
<dbReference type="Gene3D" id="3.40.309.10">
    <property type="entry name" value="Aldehyde Dehydrogenase, Chain A, domain 2"/>
    <property type="match status" value="1"/>
</dbReference>
<reference evidence="4 5" key="1">
    <citation type="submission" date="2023-01" db="EMBL/GenBank/DDBJ databases">
        <authorList>
            <person name="Lee S.H."/>
            <person name="Jung H.S."/>
            <person name="Yun J.U."/>
        </authorList>
    </citation>
    <scope>NUCLEOTIDE SEQUENCE [LARGE SCALE GENOMIC DNA]</scope>
    <source>
        <strain evidence="4 5">CBA3108</strain>
    </source>
</reference>
<evidence type="ECO:0000256" key="1">
    <source>
        <dbReference type="ARBA" id="ARBA00023002"/>
    </source>
</evidence>
<evidence type="ECO:0000259" key="3">
    <source>
        <dbReference type="Pfam" id="PF00171"/>
    </source>
</evidence>
<dbReference type="InterPro" id="IPR016163">
    <property type="entry name" value="Ald_DH_C"/>
</dbReference>
<dbReference type="CDD" id="cd07121">
    <property type="entry name" value="ALDH_EutE"/>
    <property type="match status" value="1"/>
</dbReference>
<keyword evidence="1" id="KW-0560">Oxidoreductase</keyword>
<dbReference type="InterPro" id="IPR012408">
    <property type="entry name" value="Acetald_propionald_DH-rel"/>
</dbReference>
<evidence type="ECO:0000313" key="4">
    <source>
        <dbReference type="EMBL" id="WCC79439.1"/>
    </source>
</evidence>
<dbReference type="InterPro" id="IPR016162">
    <property type="entry name" value="Ald_DH_N"/>
</dbReference>
<dbReference type="Gene3D" id="3.40.605.10">
    <property type="entry name" value="Aldehyde Dehydrogenase, Chain A, domain 1"/>
    <property type="match status" value="1"/>
</dbReference>
<dbReference type="PANTHER" id="PTHR11699">
    <property type="entry name" value="ALDEHYDE DEHYDROGENASE-RELATED"/>
    <property type="match status" value="1"/>
</dbReference>
<dbReference type="SUPFAM" id="SSF53720">
    <property type="entry name" value="ALDH-like"/>
    <property type="match status" value="1"/>
</dbReference>
<dbReference type="InterPro" id="IPR016161">
    <property type="entry name" value="Ald_DH/histidinol_DH"/>
</dbReference>
<evidence type="ECO:0000256" key="2">
    <source>
        <dbReference type="ARBA" id="ARBA00023027"/>
    </source>
</evidence>
<evidence type="ECO:0000313" key="5">
    <source>
        <dbReference type="Proteomes" id="UP001212097"/>
    </source>
</evidence>
<dbReference type="Proteomes" id="UP001212097">
    <property type="component" value="Chromosome"/>
</dbReference>
<dbReference type="Pfam" id="PF00171">
    <property type="entry name" value="Aldedh"/>
    <property type="match status" value="1"/>
</dbReference>
<dbReference type="RefSeq" id="WP_271417640.1">
    <property type="nucleotide sequence ID" value="NZ_CP115668.1"/>
</dbReference>
<protein>
    <submittedName>
        <fullName evidence="4">Aldehyde dehydrogenase EutE</fullName>
    </submittedName>
</protein>
<dbReference type="PIRSF" id="PIRSF036410">
    <property type="entry name" value="EutE_PduP"/>
    <property type="match status" value="1"/>
</dbReference>
<accession>A0ABY7QYB7</accession>
<keyword evidence="2" id="KW-0520">NAD</keyword>